<dbReference type="PANTHER" id="PTHR42709">
    <property type="entry name" value="ALKALINE PHOSPHATASE LIKE PROTEIN"/>
    <property type="match status" value="1"/>
</dbReference>
<evidence type="ECO:0000313" key="4">
    <source>
        <dbReference type="Proteomes" id="UP000672039"/>
    </source>
</evidence>
<feature type="transmembrane region" description="Helical" evidence="1">
    <location>
        <begin position="133"/>
        <end position="152"/>
    </location>
</feature>
<evidence type="ECO:0000313" key="3">
    <source>
        <dbReference type="EMBL" id="QTR47793.1"/>
    </source>
</evidence>
<evidence type="ECO:0000259" key="2">
    <source>
        <dbReference type="Pfam" id="PF09335"/>
    </source>
</evidence>
<dbReference type="RefSeq" id="WP_210224033.1">
    <property type="nucleotide sequence ID" value="NZ_CP072801.1"/>
</dbReference>
<dbReference type="Pfam" id="PF09335">
    <property type="entry name" value="VTT_dom"/>
    <property type="match status" value="1"/>
</dbReference>
<accession>A0ABX7WZH0</accession>
<sequence>MFEHYLTIAKPWLEHYGYFALFGGVFVEGFGLPAPGETLIIAAALLAGQGDMQLAAVLLTAWLAAVLGDNFGYLLGRWGGRRLFLKIGVKEDHLARVEGFFKRYGGGLVVAARFFEILRQLNGVVAGSMRMPWWRFVTFNALGAALWVGFWGGGVFLLGKHFEQVESVLRSLAPYVIGLGLMALAALGWYLLASGRGRAGTQHSTEDKS</sequence>
<feature type="domain" description="VTT" evidence="2">
    <location>
        <begin position="35"/>
        <end position="151"/>
    </location>
</feature>
<name>A0ABX7WZH0_9GAMM</name>
<keyword evidence="4" id="KW-1185">Reference proteome</keyword>
<dbReference type="PANTHER" id="PTHR42709:SF2">
    <property type="entry name" value="INNER MEMBRANE PROTEIN YOHD"/>
    <property type="match status" value="1"/>
</dbReference>
<keyword evidence="1" id="KW-0812">Transmembrane</keyword>
<feature type="transmembrane region" description="Helical" evidence="1">
    <location>
        <begin position="172"/>
        <end position="192"/>
    </location>
</feature>
<dbReference type="EMBL" id="CP072801">
    <property type="protein sequence ID" value="QTR47793.1"/>
    <property type="molecule type" value="Genomic_DNA"/>
</dbReference>
<keyword evidence="1" id="KW-1133">Transmembrane helix</keyword>
<gene>
    <name evidence="3" type="ORF">J9253_07705</name>
</gene>
<dbReference type="InterPro" id="IPR051311">
    <property type="entry name" value="DedA_domain"/>
</dbReference>
<feature type="transmembrane region" description="Helical" evidence="1">
    <location>
        <begin position="54"/>
        <end position="76"/>
    </location>
</feature>
<organism evidence="3 4">
    <name type="scientific">Thiothrix litoralis</name>
    <dbReference type="NCBI Taxonomy" id="2891210"/>
    <lineage>
        <taxon>Bacteria</taxon>
        <taxon>Pseudomonadati</taxon>
        <taxon>Pseudomonadota</taxon>
        <taxon>Gammaproteobacteria</taxon>
        <taxon>Thiotrichales</taxon>
        <taxon>Thiotrichaceae</taxon>
        <taxon>Thiothrix</taxon>
    </lineage>
</organism>
<evidence type="ECO:0000256" key="1">
    <source>
        <dbReference type="SAM" id="Phobius"/>
    </source>
</evidence>
<proteinExistence type="predicted"/>
<reference evidence="3 4" key="1">
    <citation type="submission" date="2021-04" db="EMBL/GenBank/DDBJ databases">
        <title>Genomics, taxonomy and metabolism of representatives of sulfur bacteria of the genus Thiothrix: Thiothrix fructosivorans QT, Thiothrix unzii A1T and three new species, Thiothrix subterranea sp. nov., Thiothrix litoralis sp. nov. and 'Candidatus Thiothrix anitrata' sp. nov.</title>
        <authorList>
            <person name="Ravin N.V."/>
            <person name="Smolyakov D."/>
            <person name="Rudenko T.S."/>
            <person name="Mardanov A.V."/>
            <person name="Beletsky A.V."/>
            <person name="Markov N.D."/>
            <person name="Fomenkov A.I."/>
            <person name="Roberts R.J."/>
            <person name="Karnachuk O.V."/>
            <person name="Novikov A."/>
            <person name="Grabovich M.Y."/>
        </authorList>
    </citation>
    <scope>NUCLEOTIDE SEQUENCE [LARGE SCALE GENOMIC DNA]</scope>
    <source>
        <strain evidence="3 4">AS</strain>
    </source>
</reference>
<dbReference type="InterPro" id="IPR032816">
    <property type="entry name" value="VTT_dom"/>
</dbReference>
<protein>
    <submittedName>
        <fullName evidence="3">DedA family protein</fullName>
    </submittedName>
</protein>
<dbReference type="Proteomes" id="UP000672039">
    <property type="component" value="Chromosome"/>
</dbReference>
<feature type="transmembrane region" description="Helical" evidence="1">
    <location>
        <begin position="16"/>
        <end position="34"/>
    </location>
</feature>
<keyword evidence="1" id="KW-0472">Membrane</keyword>